<accession>A0AAE3TCC7</accession>
<dbReference type="Proteomes" id="UP001220964">
    <property type="component" value="Unassembled WGS sequence"/>
</dbReference>
<comment type="caution">
    <text evidence="3">The sequence shown here is derived from an EMBL/GenBank/DDBJ whole genome shotgun (WGS) entry which is preliminary data.</text>
</comment>
<protein>
    <submittedName>
        <fullName evidence="3">GNAT family N-acetyltransferase</fullName>
    </submittedName>
</protein>
<gene>
    <name evidence="3" type="ORF">P1J78_24275</name>
</gene>
<dbReference type="AlphaFoldDB" id="A0AAE3TCC7"/>
<organism evidence="3 4">
    <name type="scientific">Psychromarinibacter sediminicola</name>
    <dbReference type="NCBI Taxonomy" id="3033385"/>
    <lineage>
        <taxon>Bacteria</taxon>
        <taxon>Pseudomonadati</taxon>
        <taxon>Pseudomonadota</taxon>
        <taxon>Alphaproteobacteria</taxon>
        <taxon>Rhodobacterales</taxon>
        <taxon>Paracoccaceae</taxon>
        <taxon>Psychromarinibacter</taxon>
    </lineage>
</organism>
<dbReference type="PANTHER" id="PTHR36174">
    <property type="entry name" value="LIPID II:GLYCINE GLYCYLTRANSFERASE"/>
    <property type="match status" value="1"/>
</dbReference>
<dbReference type="Pfam" id="PF13480">
    <property type="entry name" value="Acetyltransf_6"/>
    <property type="match status" value="1"/>
</dbReference>
<name>A0AAE3TCC7_9RHOB</name>
<dbReference type="PANTHER" id="PTHR36174:SF1">
    <property type="entry name" value="LIPID II:GLYCINE GLYCYLTRANSFERASE"/>
    <property type="match status" value="1"/>
</dbReference>
<dbReference type="InterPro" id="IPR038740">
    <property type="entry name" value="BioF2-like_GNAT_dom"/>
</dbReference>
<dbReference type="SUPFAM" id="SSF55729">
    <property type="entry name" value="Acyl-CoA N-acyltransferases (Nat)"/>
    <property type="match status" value="1"/>
</dbReference>
<feature type="domain" description="BioF2-like acetyltransferase" evidence="2">
    <location>
        <begin position="142"/>
        <end position="268"/>
    </location>
</feature>
<feature type="region of interest" description="Disordered" evidence="1">
    <location>
        <begin position="307"/>
        <end position="348"/>
    </location>
</feature>
<dbReference type="InterPro" id="IPR016181">
    <property type="entry name" value="Acyl_CoA_acyltransferase"/>
</dbReference>
<dbReference type="InterPro" id="IPR050644">
    <property type="entry name" value="PG_Glycine_Bridge_Synth"/>
</dbReference>
<dbReference type="RefSeq" id="WP_275569943.1">
    <property type="nucleotide sequence ID" value="NZ_JARGYC010000146.1"/>
</dbReference>
<reference evidence="3" key="1">
    <citation type="submission" date="2023-03" db="EMBL/GenBank/DDBJ databases">
        <title>Multiphase analysis and comparison of six strains from genera Psychromarinibacter, Lutimaribacter, and Maritimibacter, including a novel species: Psychromarinibacter sediminicola sp. nov.</title>
        <authorList>
            <person name="Wang Y.-H."/>
            <person name="Ye M.-Q."/>
            <person name="Du Z.-J."/>
        </authorList>
    </citation>
    <scope>NUCLEOTIDE SEQUENCE</scope>
    <source>
        <strain evidence="3">C21-152</strain>
    </source>
</reference>
<evidence type="ECO:0000256" key="1">
    <source>
        <dbReference type="SAM" id="MobiDB-lite"/>
    </source>
</evidence>
<evidence type="ECO:0000313" key="4">
    <source>
        <dbReference type="Proteomes" id="UP001220964"/>
    </source>
</evidence>
<dbReference type="Gene3D" id="3.40.630.30">
    <property type="match status" value="1"/>
</dbReference>
<evidence type="ECO:0000313" key="3">
    <source>
        <dbReference type="EMBL" id="MDF0603834.1"/>
    </source>
</evidence>
<dbReference type="EMBL" id="JARGYC010000146">
    <property type="protein sequence ID" value="MDF0603834.1"/>
    <property type="molecule type" value="Genomic_DNA"/>
</dbReference>
<keyword evidence="4" id="KW-1185">Reference proteome</keyword>
<proteinExistence type="predicted"/>
<evidence type="ECO:0000259" key="2">
    <source>
        <dbReference type="Pfam" id="PF13480"/>
    </source>
</evidence>
<sequence>MDIHWNRLDRRAWAAALPDTACALQQSWRYGAAVAAMGRRVHRAEIWKAGRFYGLAQVLLRRAGPLSAGLVLRGPVWMDRPADTREALRALRRAMPGPGARLLLAQTEGPGPGILPLVTPVAMAEIGLGAATGAMRARMHGKWRNRLRRAEAAGLSVAVTAPSAADLDWLCRLDRQRAGARGYRGLPPAFLAAWAACEGPPMRLFTARLRGDTVAAMLFLDHPPGVTYQIGWTGVAGRAVAAHNLLLWRAMRHFARDGRRRLDLGPLDTETAPGLARFKLGAGAAVRRLSAAGPVLPALTRGRAAPAPHPPFAEAALSGPPPPPAISASGPDRTCSTACGQADSYRYR</sequence>